<evidence type="ECO:0008006" key="4">
    <source>
        <dbReference type="Google" id="ProtNLM"/>
    </source>
</evidence>
<keyword evidence="3" id="KW-1185">Reference proteome</keyword>
<evidence type="ECO:0000313" key="3">
    <source>
        <dbReference type="Proteomes" id="UP000094112"/>
    </source>
</evidence>
<dbReference type="OrthoDB" id="3980887at2759"/>
<dbReference type="RefSeq" id="XP_019036609.1">
    <property type="nucleotide sequence ID" value="XM_019185116.1"/>
</dbReference>
<reference evidence="2 3" key="1">
    <citation type="journal article" date="2016" name="Proc. Natl. Acad. Sci. U.S.A.">
        <title>Comparative genomics of biotechnologically important yeasts.</title>
        <authorList>
            <person name="Riley R."/>
            <person name="Haridas S."/>
            <person name="Wolfe K.H."/>
            <person name="Lopes M.R."/>
            <person name="Hittinger C.T."/>
            <person name="Goeker M."/>
            <person name="Salamov A.A."/>
            <person name="Wisecaver J.H."/>
            <person name="Long T.M."/>
            <person name="Calvey C.H."/>
            <person name="Aerts A.L."/>
            <person name="Barry K.W."/>
            <person name="Choi C."/>
            <person name="Clum A."/>
            <person name="Coughlan A.Y."/>
            <person name="Deshpande S."/>
            <person name="Douglass A.P."/>
            <person name="Hanson S.J."/>
            <person name="Klenk H.-P."/>
            <person name="LaButti K.M."/>
            <person name="Lapidus A."/>
            <person name="Lindquist E.A."/>
            <person name="Lipzen A.M."/>
            <person name="Meier-Kolthoff J.P."/>
            <person name="Ohm R.A."/>
            <person name="Otillar R.P."/>
            <person name="Pangilinan J.L."/>
            <person name="Peng Y."/>
            <person name="Rokas A."/>
            <person name="Rosa C.A."/>
            <person name="Scheuner C."/>
            <person name="Sibirny A.A."/>
            <person name="Slot J.C."/>
            <person name="Stielow J.B."/>
            <person name="Sun H."/>
            <person name="Kurtzman C.P."/>
            <person name="Blackwell M."/>
            <person name="Grigoriev I.V."/>
            <person name="Jeffries T.W."/>
        </authorList>
    </citation>
    <scope>NUCLEOTIDE SEQUENCE [LARGE SCALE GENOMIC DNA]</scope>
    <source>
        <strain evidence="3">ATCC 58044 / CBS 1984 / NCYC 433 / NRRL Y-366-8</strain>
    </source>
</reference>
<feature type="compositionally biased region" description="Low complexity" evidence="1">
    <location>
        <begin position="458"/>
        <end position="477"/>
    </location>
</feature>
<evidence type="ECO:0000313" key="2">
    <source>
        <dbReference type="EMBL" id="ODQ57402.1"/>
    </source>
</evidence>
<dbReference type="EMBL" id="KV454213">
    <property type="protein sequence ID" value="ODQ57402.1"/>
    <property type="molecule type" value="Genomic_DNA"/>
</dbReference>
<feature type="region of interest" description="Disordered" evidence="1">
    <location>
        <begin position="458"/>
        <end position="527"/>
    </location>
</feature>
<dbReference type="Proteomes" id="UP000094112">
    <property type="component" value="Unassembled WGS sequence"/>
</dbReference>
<dbReference type="AlphaFoldDB" id="A0A1E3NXJ8"/>
<organism evidence="2 3">
    <name type="scientific">Wickerhamomyces anomalus (strain ATCC 58044 / CBS 1984 / NCYC 433 / NRRL Y-366-8)</name>
    <name type="common">Yeast</name>
    <name type="synonym">Hansenula anomala</name>
    <dbReference type="NCBI Taxonomy" id="683960"/>
    <lineage>
        <taxon>Eukaryota</taxon>
        <taxon>Fungi</taxon>
        <taxon>Dikarya</taxon>
        <taxon>Ascomycota</taxon>
        <taxon>Saccharomycotina</taxon>
        <taxon>Saccharomycetes</taxon>
        <taxon>Phaffomycetales</taxon>
        <taxon>Wickerhamomycetaceae</taxon>
        <taxon>Wickerhamomyces</taxon>
    </lineage>
</organism>
<feature type="region of interest" description="Disordered" evidence="1">
    <location>
        <begin position="16"/>
        <end position="41"/>
    </location>
</feature>
<dbReference type="GeneID" id="30202362"/>
<gene>
    <name evidence="2" type="ORF">WICANDRAFT_80745</name>
</gene>
<sequence>MSTAYTRRVSFDSLNPSIQVEPDEPIHIPPQYSSRAKTTSSKRTLDLNFGYEPSSKHQDLYKVFDSFQEINNKGYKSNLSTTRRKIPKLPPPPNKSILKRSVDDVQDQGAAIPKSFNENDQQNSFASVLPSQQRKKSLVEMTAEELLAMDAQFRTGVNLDEFKFDGDNYLPFHNLSSIDSKKPKNGLPNIDKLVGNIVTVNNRKLLKTNSINFNSYTVSFRHRLMTKFIDQTYESFETDEEEDEEEDDERPESLRELIVYISGRRHTWDSINWVLKNFLVDGDHLVIISQLPPENNSNVDYKDELIDCDFIKSKADALSSYIFKAIELLNKQDLKISITIEFIKDSSVKNLIKNSINLYNPNFFIISSLISNRLSIRFENNHVKLPYYLMKNLNLSTIIIPDLLIEKNLISLDQNIPEINIETDDDDYITTSYFLHTLNQISDAYKSIELNQLKSDISLSSTSNSNSNSRSDSRSTNQANNQEYADTPTNYYPKIKFSDNLSIPKYNNSNPSNSSSPFSSRRNSNNSSGIYKVKSLLDDPIPNNIQRSKSYNSTPITNTISNVSNSEKKLPSNVVKKSKSIDEGSIKKSGFFSKFGFKKKS</sequence>
<name>A0A1E3NXJ8_WICAA</name>
<evidence type="ECO:0000256" key="1">
    <source>
        <dbReference type="SAM" id="MobiDB-lite"/>
    </source>
</evidence>
<feature type="compositionally biased region" description="Polar residues" evidence="1">
    <location>
        <begin position="478"/>
        <end position="490"/>
    </location>
</feature>
<protein>
    <recommendedName>
        <fullName evidence="4">UspA domain-containing protein</fullName>
    </recommendedName>
</protein>
<feature type="compositionally biased region" description="Low complexity" evidence="1">
    <location>
        <begin position="507"/>
        <end position="527"/>
    </location>
</feature>
<accession>A0A1E3NXJ8</accession>
<proteinExistence type="predicted"/>